<feature type="compositionally biased region" description="Low complexity" evidence="8">
    <location>
        <begin position="222"/>
        <end position="234"/>
    </location>
</feature>
<evidence type="ECO:0000256" key="4">
    <source>
        <dbReference type="ARBA" id="ARBA00022737"/>
    </source>
</evidence>
<dbReference type="Gene3D" id="1.20.1080.10">
    <property type="entry name" value="Glycerol uptake facilitator protein"/>
    <property type="match status" value="1"/>
</dbReference>
<comment type="subcellular location">
    <subcellularLocation>
        <location evidence="1">Membrane</location>
        <topology evidence="1">Multi-pass membrane protein</topology>
    </subcellularLocation>
</comment>
<dbReference type="EMBL" id="JALJOU010000031">
    <property type="protein sequence ID" value="KAK9834829.1"/>
    <property type="molecule type" value="Genomic_DNA"/>
</dbReference>
<gene>
    <name evidence="10" type="ORF">WJX81_001937</name>
</gene>
<reference evidence="10 11" key="1">
    <citation type="journal article" date="2024" name="Nat. Commun.">
        <title>Phylogenomics reveals the evolutionary origins of lichenization in chlorophyte algae.</title>
        <authorList>
            <person name="Puginier C."/>
            <person name="Libourel C."/>
            <person name="Otte J."/>
            <person name="Skaloud P."/>
            <person name="Haon M."/>
            <person name="Grisel S."/>
            <person name="Petersen M."/>
            <person name="Berrin J.G."/>
            <person name="Delaux P.M."/>
            <person name="Dal Grande F."/>
            <person name="Keller J."/>
        </authorList>
    </citation>
    <scope>NUCLEOTIDE SEQUENCE [LARGE SCALE GENOMIC DNA]</scope>
    <source>
        <strain evidence="10 11">SAG 245.80</strain>
    </source>
</reference>
<comment type="caution">
    <text evidence="10">The sequence shown here is derived from an EMBL/GenBank/DDBJ whole genome shotgun (WGS) entry which is preliminary data.</text>
</comment>
<evidence type="ECO:0000256" key="6">
    <source>
        <dbReference type="ARBA" id="ARBA00023136"/>
    </source>
</evidence>
<dbReference type="PANTHER" id="PTHR46739">
    <property type="entry name" value="AQUAPORIN SIP1-1"/>
    <property type="match status" value="1"/>
</dbReference>
<evidence type="ECO:0000256" key="8">
    <source>
        <dbReference type="SAM" id="MobiDB-lite"/>
    </source>
</evidence>
<evidence type="ECO:0000256" key="7">
    <source>
        <dbReference type="ARBA" id="ARBA00024030"/>
    </source>
</evidence>
<proteinExistence type="inferred from homology"/>
<keyword evidence="5 9" id="KW-1133">Transmembrane helix</keyword>
<keyword evidence="4" id="KW-0677">Repeat</keyword>
<accession>A0AAW1RM21</accession>
<protein>
    <submittedName>
        <fullName evidence="10">Uncharacterized protein</fullName>
    </submittedName>
</protein>
<evidence type="ECO:0000313" key="11">
    <source>
        <dbReference type="Proteomes" id="UP001445335"/>
    </source>
</evidence>
<dbReference type="InterPro" id="IPR044222">
    <property type="entry name" value="SIP1-1/2-like"/>
</dbReference>
<keyword evidence="3 9" id="KW-0812">Transmembrane</keyword>
<feature type="transmembrane region" description="Helical" evidence="9">
    <location>
        <begin position="94"/>
        <end position="117"/>
    </location>
</feature>
<dbReference type="Pfam" id="PF00230">
    <property type="entry name" value="MIP"/>
    <property type="match status" value="1"/>
</dbReference>
<evidence type="ECO:0000313" key="10">
    <source>
        <dbReference type="EMBL" id="KAK9834829.1"/>
    </source>
</evidence>
<dbReference type="AlphaFoldDB" id="A0AAW1RM21"/>
<evidence type="ECO:0000256" key="1">
    <source>
        <dbReference type="ARBA" id="ARBA00004141"/>
    </source>
</evidence>
<sequence length="234" mass="24758">MLFMVVNSVWDELAAMLAIALGLSLQTTSLVVLVLGLMLYCPLSEVLFGAGTSFNPLNNAAFAAAGTTVVLRWVPQAWQGRFRTFDQTLKVGVSLGLGAACEGVLSFAINLVVLWSLSTRHKRLGFVAPLAATVVLILAGWPTGPAMNSAWIFGWWAQFGSHTATQHVVIYWAAPLTGAVAAGALWSALNAPRRRGRPRGAKSPQKAPAPAAREDGQRAAKRPPAAAALCKKAD</sequence>
<evidence type="ECO:0000256" key="9">
    <source>
        <dbReference type="SAM" id="Phobius"/>
    </source>
</evidence>
<dbReference type="SUPFAM" id="SSF81338">
    <property type="entry name" value="Aquaporin-like"/>
    <property type="match status" value="1"/>
</dbReference>
<feature type="transmembrane region" description="Helical" evidence="9">
    <location>
        <begin position="13"/>
        <end position="41"/>
    </location>
</feature>
<dbReference type="InterPro" id="IPR023271">
    <property type="entry name" value="Aquaporin-like"/>
</dbReference>
<feature type="region of interest" description="Disordered" evidence="8">
    <location>
        <begin position="192"/>
        <end position="234"/>
    </location>
</feature>
<dbReference type="GO" id="GO:0016020">
    <property type="term" value="C:membrane"/>
    <property type="evidence" value="ECO:0007669"/>
    <property type="project" value="UniProtKB-SubCell"/>
</dbReference>
<evidence type="ECO:0000256" key="2">
    <source>
        <dbReference type="ARBA" id="ARBA00022448"/>
    </source>
</evidence>
<dbReference type="GO" id="GO:0015250">
    <property type="term" value="F:water channel activity"/>
    <property type="evidence" value="ECO:0007669"/>
    <property type="project" value="InterPro"/>
</dbReference>
<feature type="transmembrane region" description="Helical" evidence="9">
    <location>
        <begin position="124"/>
        <end position="141"/>
    </location>
</feature>
<keyword evidence="6 9" id="KW-0472">Membrane</keyword>
<feature type="compositionally biased region" description="Low complexity" evidence="8">
    <location>
        <begin position="201"/>
        <end position="211"/>
    </location>
</feature>
<keyword evidence="2" id="KW-0813">Transport</keyword>
<evidence type="ECO:0000256" key="3">
    <source>
        <dbReference type="ARBA" id="ARBA00022692"/>
    </source>
</evidence>
<keyword evidence="11" id="KW-1185">Reference proteome</keyword>
<comment type="similarity">
    <text evidence="7">Belongs to the MIP/aquaporin (TC 1.A.8) family. SIP (TC 1.A.8.10) subfamily.</text>
</comment>
<dbReference type="InterPro" id="IPR000425">
    <property type="entry name" value="MIP"/>
</dbReference>
<dbReference type="PANTHER" id="PTHR46739:SF3">
    <property type="entry name" value="AQUAPORIN SIP1-1"/>
    <property type="match status" value="1"/>
</dbReference>
<evidence type="ECO:0000256" key="5">
    <source>
        <dbReference type="ARBA" id="ARBA00022989"/>
    </source>
</evidence>
<dbReference type="Proteomes" id="UP001445335">
    <property type="component" value="Unassembled WGS sequence"/>
</dbReference>
<organism evidence="10 11">
    <name type="scientific">Elliptochloris bilobata</name>
    <dbReference type="NCBI Taxonomy" id="381761"/>
    <lineage>
        <taxon>Eukaryota</taxon>
        <taxon>Viridiplantae</taxon>
        <taxon>Chlorophyta</taxon>
        <taxon>core chlorophytes</taxon>
        <taxon>Trebouxiophyceae</taxon>
        <taxon>Trebouxiophyceae incertae sedis</taxon>
        <taxon>Elliptochloris clade</taxon>
        <taxon>Elliptochloris</taxon>
    </lineage>
</organism>
<feature type="transmembrane region" description="Helical" evidence="9">
    <location>
        <begin position="169"/>
        <end position="189"/>
    </location>
</feature>
<name>A0AAW1RM21_9CHLO</name>